<dbReference type="SUPFAM" id="SSF143430">
    <property type="entry name" value="TTP0101/SSO1404-like"/>
    <property type="match status" value="1"/>
</dbReference>
<name>I6ZPS9_MELRP</name>
<sequence length="87" mass="10225">MYVIVVYDAAPKRGVKLMKFLRQHLNWVQNSVFEGELTESGFENLKHGIKDIINDKKDSVIYYRFDSQNYHDRGIIGVEKNEIDSFI</sequence>
<organism evidence="10 11">
    <name type="scientific">Melioribacter roseus (strain DSM 23840 / JCM 17771 / VKM B-2668 / P3M-2)</name>
    <dbReference type="NCBI Taxonomy" id="1191523"/>
    <lineage>
        <taxon>Bacteria</taxon>
        <taxon>Pseudomonadati</taxon>
        <taxon>Ignavibacteriota</taxon>
        <taxon>Ignavibacteria</taxon>
        <taxon>Ignavibacteriales</taxon>
        <taxon>Melioribacteraceae</taxon>
        <taxon>Melioribacter</taxon>
    </lineage>
</organism>
<dbReference type="Pfam" id="PF09827">
    <property type="entry name" value="CRISPR_Cas2"/>
    <property type="match status" value="1"/>
</dbReference>
<evidence type="ECO:0000313" key="11">
    <source>
        <dbReference type="Proteomes" id="UP000009011"/>
    </source>
</evidence>
<evidence type="ECO:0000256" key="1">
    <source>
        <dbReference type="ARBA" id="ARBA00001946"/>
    </source>
</evidence>
<keyword evidence="8 9" id="KW-0051">Antiviral defense</keyword>
<feature type="binding site" evidence="9">
    <location>
        <position position="8"/>
    </location>
    <ligand>
        <name>Mg(2+)</name>
        <dbReference type="ChEBI" id="CHEBI:18420"/>
        <note>catalytic</note>
    </ligand>
</feature>
<reference evidence="10 11" key="1">
    <citation type="journal article" date="2013" name="PLoS ONE">
        <title>Genomic analysis of Melioribacter roseus, facultatively anaerobic organotrophic bacterium representing a novel deep lineage within Bacteriodetes/Chlorobi group.</title>
        <authorList>
            <person name="Kadnikov V.V."/>
            <person name="Mardanov A.V."/>
            <person name="Podosokorskaya O.A."/>
            <person name="Gavrilov S.N."/>
            <person name="Kublanov I.V."/>
            <person name="Beletsky A.V."/>
            <person name="Bonch-Osmolovskaya E.A."/>
            <person name="Ravin N.V."/>
        </authorList>
    </citation>
    <scope>NUCLEOTIDE SEQUENCE [LARGE SCALE GENOMIC DNA]</scope>
    <source>
        <strain evidence="11">JCM 17771 / P3M-2</strain>
    </source>
</reference>
<keyword evidence="7 9" id="KW-0460">Magnesium</keyword>
<keyword evidence="5 9" id="KW-0255">Endonuclease</keyword>
<dbReference type="InterPro" id="IPR019199">
    <property type="entry name" value="Virulence_VapD/CRISPR_Cas2"/>
</dbReference>
<gene>
    <name evidence="9" type="primary">cas2</name>
    <name evidence="10" type="ordered locus">MROS_0808</name>
</gene>
<evidence type="ECO:0000256" key="2">
    <source>
        <dbReference type="ARBA" id="ARBA00009959"/>
    </source>
</evidence>
<dbReference type="Gene3D" id="3.30.70.240">
    <property type="match status" value="1"/>
</dbReference>
<comment type="function">
    <text evidence="9">CRISPR (clustered regularly interspaced short palindromic repeat), is an adaptive immune system that provides protection against mobile genetic elements (viruses, transposable elements and conjugative plasmids). CRISPR clusters contain sequences complementary to antecedent mobile elements and target invading nucleic acids. CRISPR clusters are transcribed and processed into CRISPR RNA (crRNA). Functions as a ssRNA-specific endoribonuclease. Involved in the integration of spacer DNA into the CRISPR cassette.</text>
</comment>
<evidence type="ECO:0000256" key="3">
    <source>
        <dbReference type="ARBA" id="ARBA00022722"/>
    </source>
</evidence>
<dbReference type="GO" id="GO:0051607">
    <property type="term" value="P:defense response to virus"/>
    <property type="evidence" value="ECO:0007669"/>
    <property type="project" value="UniProtKB-UniRule"/>
</dbReference>
<comment type="cofactor">
    <cofactor evidence="1 9">
        <name>Mg(2+)</name>
        <dbReference type="ChEBI" id="CHEBI:18420"/>
    </cofactor>
</comment>
<evidence type="ECO:0000256" key="9">
    <source>
        <dbReference type="HAMAP-Rule" id="MF_01471"/>
    </source>
</evidence>
<dbReference type="GO" id="GO:0043571">
    <property type="term" value="P:maintenance of CRISPR repeat elements"/>
    <property type="evidence" value="ECO:0007669"/>
    <property type="project" value="UniProtKB-UniRule"/>
</dbReference>
<dbReference type="Proteomes" id="UP000009011">
    <property type="component" value="Chromosome"/>
</dbReference>
<evidence type="ECO:0000256" key="4">
    <source>
        <dbReference type="ARBA" id="ARBA00022723"/>
    </source>
</evidence>
<dbReference type="eggNOG" id="COG1343">
    <property type="taxonomic scope" value="Bacteria"/>
</dbReference>
<dbReference type="HOGENOM" id="CLU_161124_0_1_10"/>
<dbReference type="HAMAP" id="MF_01471">
    <property type="entry name" value="Cas2"/>
    <property type="match status" value="1"/>
</dbReference>
<keyword evidence="11" id="KW-1185">Reference proteome</keyword>
<evidence type="ECO:0000313" key="10">
    <source>
        <dbReference type="EMBL" id="AFN74049.1"/>
    </source>
</evidence>
<dbReference type="STRING" id="1191523.MROS_0808"/>
<dbReference type="RefSeq" id="WP_014855485.1">
    <property type="nucleotide sequence ID" value="NC_018178.1"/>
</dbReference>
<dbReference type="GO" id="GO:0046872">
    <property type="term" value="F:metal ion binding"/>
    <property type="evidence" value="ECO:0007669"/>
    <property type="project" value="UniProtKB-UniRule"/>
</dbReference>
<evidence type="ECO:0000256" key="7">
    <source>
        <dbReference type="ARBA" id="ARBA00022842"/>
    </source>
</evidence>
<proteinExistence type="inferred from homology"/>
<dbReference type="GO" id="GO:0016787">
    <property type="term" value="F:hydrolase activity"/>
    <property type="evidence" value="ECO:0007669"/>
    <property type="project" value="UniProtKB-KW"/>
</dbReference>
<comment type="subunit">
    <text evidence="9">Homodimer, forms a heterotetramer with a Cas1 homodimer.</text>
</comment>
<dbReference type="EMBL" id="CP003557">
    <property type="protein sequence ID" value="AFN74049.1"/>
    <property type="molecule type" value="Genomic_DNA"/>
</dbReference>
<dbReference type="OrthoDB" id="279819at2"/>
<dbReference type="CDD" id="cd09725">
    <property type="entry name" value="Cas2_I_II_III"/>
    <property type="match status" value="1"/>
</dbReference>
<dbReference type="EC" id="3.1.-.-" evidence="9"/>
<accession>I6ZPS9</accession>
<dbReference type="PANTHER" id="PTHR34405:SF1">
    <property type="entry name" value="CRISPR-ASSOCIATED ENDORIBONUCLEASE CAS2"/>
    <property type="match status" value="1"/>
</dbReference>
<dbReference type="PANTHER" id="PTHR34405">
    <property type="entry name" value="CRISPR-ASSOCIATED ENDORIBONUCLEASE CAS2"/>
    <property type="match status" value="1"/>
</dbReference>
<dbReference type="PATRIC" id="fig|1191523.3.peg.854"/>
<keyword evidence="4 9" id="KW-0479">Metal-binding</keyword>
<comment type="similarity">
    <text evidence="2 9">Belongs to the CRISPR-associated endoribonuclease Cas2 protein family.</text>
</comment>
<dbReference type="InterPro" id="IPR021127">
    <property type="entry name" value="CRISPR_associated_Cas2"/>
</dbReference>
<keyword evidence="6 9" id="KW-0378">Hydrolase</keyword>
<dbReference type="NCBIfam" id="TIGR01573">
    <property type="entry name" value="cas2"/>
    <property type="match status" value="1"/>
</dbReference>
<evidence type="ECO:0000256" key="8">
    <source>
        <dbReference type="ARBA" id="ARBA00023118"/>
    </source>
</evidence>
<evidence type="ECO:0000256" key="6">
    <source>
        <dbReference type="ARBA" id="ARBA00022801"/>
    </source>
</evidence>
<keyword evidence="3 9" id="KW-0540">Nuclease</keyword>
<protein>
    <recommendedName>
        <fullName evidence="9">CRISPR-associated endoribonuclease Cas2</fullName>
        <ecNumber evidence="9">3.1.-.-</ecNumber>
    </recommendedName>
</protein>
<dbReference type="GO" id="GO:0004521">
    <property type="term" value="F:RNA endonuclease activity"/>
    <property type="evidence" value="ECO:0007669"/>
    <property type="project" value="InterPro"/>
</dbReference>
<dbReference type="AlphaFoldDB" id="I6ZPS9"/>
<evidence type="ECO:0000256" key="5">
    <source>
        <dbReference type="ARBA" id="ARBA00022759"/>
    </source>
</evidence>
<dbReference type="KEGG" id="mro:MROS_0808"/>